<keyword evidence="6" id="KW-1185">Reference proteome</keyword>
<evidence type="ECO:0000313" key="5">
    <source>
        <dbReference type="EMBL" id="OWF49174.1"/>
    </source>
</evidence>
<dbReference type="STRING" id="6573.A0A210QK96"/>
<feature type="domain" description="EF-hand" evidence="4">
    <location>
        <begin position="22"/>
        <end position="57"/>
    </location>
</feature>
<evidence type="ECO:0000313" key="6">
    <source>
        <dbReference type="Proteomes" id="UP000242188"/>
    </source>
</evidence>
<dbReference type="GO" id="GO:0016460">
    <property type="term" value="C:myosin II complex"/>
    <property type="evidence" value="ECO:0007669"/>
    <property type="project" value="TreeGrafter"/>
</dbReference>
<evidence type="ECO:0000256" key="3">
    <source>
        <dbReference type="SAM" id="MobiDB-lite"/>
    </source>
</evidence>
<evidence type="ECO:0000256" key="1">
    <source>
        <dbReference type="ARBA" id="ARBA00022737"/>
    </source>
</evidence>
<dbReference type="InterPro" id="IPR011992">
    <property type="entry name" value="EF-hand-dom_pair"/>
</dbReference>
<dbReference type="PANTHER" id="PTHR23048">
    <property type="entry name" value="MYOSIN LIGHT CHAIN 1, 3"/>
    <property type="match status" value="1"/>
</dbReference>
<gene>
    <name evidence="5" type="ORF">KP79_PYT23946</name>
</gene>
<dbReference type="OrthoDB" id="26525at2759"/>
<dbReference type="InterPro" id="IPR002048">
    <property type="entry name" value="EF_hand_dom"/>
</dbReference>
<keyword evidence="2" id="KW-0106">Calcium</keyword>
<proteinExistence type="predicted"/>
<dbReference type="SMART" id="SM00054">
    <property type="entry name" value="EFh"/>
    <property type="match status" value="4"/>
</dbReference>
<dbReference type="EMBL" id="NEDP02003225">
    <property type="protein sequence ID" value="OWF49174.1"/>
    <property type="molecule type" value="Genomic_DNA"/>
</dbReference>
<evidence type="ECO:0000259" key="4">
    <source>
        <dbReference type="PROSITE" id="PS50222"/>
    </source>
</evidence>
<protein>
    <submittedName>
        <fullName evidence="5">Calmodulin-2</fullName>
    </submittedName>
</protein>
<dbReference type="SUPFAM" id="SSF47473">
    <property type="entry name" value="EF-hand"/>
    <property type="match status" value="1"/>
</dbReference>
<dbReference type="PROSITE" id="PS50222">
    <property type="entry name" value="EF_HAND_2"/>
    <property type="match status" value="4"/>
</dbReference>
<name>A0A210QK96_MIZYE</name>
<feature type="domain" description="EF-hand" evidence="4">
    <location>
        <begin position="58"/>
        <end position="93"/>
    </location>
</feature>
<dbReference type="InterPro" id="IPR050230">
    <property type="entry name" value="CALM/Myosin/TropC-like"/>
</dbReference>
<comment type="caution">
    <text evidence="5">The sequence shown here is derived from an EMBL/GenBank/DDBJ whole genome shotgun (WGS) entry which is preliminary data.</text>
</comment>
<dbReference type="Pfam" id="PF13499">
    <property type="entry name" value="EF-hand_7"/>
    <property type="match status" value="2"/>
</dbReference>
<dbReference type="GO" id="GO:0005509">
    <property type="term" value="F:calcium ion binding"/>
    <property type="evidence" value="ECO:0007669"/>
    <property type="project" value="InterPro"/>
</dbReference>
<feature type="region of interest" description="Disordered" evidence="3">
    <location>
        <begin position="1"/>
        <end position="24"/>
    </location>
</feature>
<feature type="domain" description="EF-hand" evidence="4">
    <location>
        <begin position="132"/>
        <end position="165"/>
    </location>
</feature>
<dbReference type="PROSITE" id="PS00018">
    <property type="entry name" value="EF_HAND_1"/>
    <property type="match status" value="4"/>
</dbReference>
<dbReference type="Gene3D" id="1.10.238.10">
    <property type="entry name" value="EF-hand"/>
    <property type="match status" value="2"/>
</dbReference>
<feature type="domain" description="EF-hand" evidence="4">
    <location>
        <begin position="96"/>
        <end position="131"/>
    </location>
</feature>
<evidence type="ECO:0000256" key="2">
    <source>
        <dbReference type="ARBA" id="ARBA00022837"/>
    </source>
</evidence>
<dbReference type="InterPro" id="IPR018247">
    <property type="entry name" value="EF_Hand_1_Ca_BS"/>
</dbReference>
<dbReference type="FunFam" id="1.10.238.10:FF:000178">
    <property type="entry name" value="Calmodulin-2 A"/>
    <property type="match status" value="1"/>
</dbReference>
<sequence length="165" mass="19145">MSTKERQGKGIQKREGKELTDEDKKAIRRSFDSLDRDQNGRLCAEEIYKGVQVLGFNPTKSEAVDMISDIDENGNGHIEFEEYEEMMRKRMSAMEYEKNLLRDAFKKFDKDGDGTISPEELQKSLCKSGDKMDIADVNEMFLLADHNSDGKLNYEEFVEMFQEQF</sequence>
<accession>A0A210QK96</accession>
<dbReference type="PANTHER" id="PTHR23048:SF0">
    <property type="entry name" value="CALMODULIN LIKE 3"/>
    <property type="match status" value="1"/>
</dbReference>
<dbReference type="Proteomes" id="UP000242188">
    <property type="component" value="Unassembled WGS sequence"/>
</dbReference>
<reference evidence="5 6" key="1">
    <citation type="journal article" date="2017" name="Nat. Ecol. Evol.">
        <title>Scallop genome provides insights into evolution of bilaterian karyotype and development.</title>
        <authorList>
            <person name="Wang S."/>
            <person name="Zhang J."/>
            <person name="Jiao W."/>
            <person name="Li J."/>
            <person name="Xun X."/>
            <person name="Sun Y."/>
            <person name="Guo X."/>
            <person name="Huan P."/>
            <person name="Dong B."/>
            <person name="Zhang L."/>
            <person name="Hu X."/>
            <person name="Sun X."/>
            <person name="Wang J."/>
            <person name="Zhao C."/>
            <person name="Wang Y."/>
            <person name="Wang D."/>
            <person name="Huang X."/>
            <person name="Wang R."/>
            <person name="Lv J."/>
            <person name="Li Y."/>
            <person name="Zhang Z."/>
            <person name="Liu B."/>
            <person name="Lu W."/>
            <person name="Hui Y."/>
            <person name="Liang J."/>
            <person name="Zhou Z."/>
            <person name="Hou R."/>
            <person name="Li X."/>
            <person name="Liu Y."/>
            <person name="Li H."/>
            <person name="Ning X."/>
            <person name="Lin Y."/>
            <person name="Zhao L."/>
            <person name="Xing Q."/>
            <person name="Dou J."/>
            <person name="Li Y."/>
            <person name="Mao J."/>
            <person name="Guo H."/>
            <person name="Dou H."/>
            <person name="Li T."/>
            <person name="Mu C."/>
            <person name="Jiang W."/>
            <person name="Fu Q."/>
            <person name="Fu X."/>
            <person name="Miao Y."/>
            <person name="Liu J."/>
            <person name="Yu Q."/>
            <person name="Li R."/>
            <person name="Liao H."/>
            <person name="Li X."/>
            <person name="Kong Y."/>
            <person name="Jiang Z."/>
            <person name="Chourrout D."/>
            <person name="Li R."/>
            <person name="Bao Z."/>
        </authorList>
    </citation>
    <scope>NUCLEOTIDE SEQUENCE [LARGE SCALE GENOMIC DNA]</scope>
    <source>
        <strain evidence="5 6">PY_sf001</strain>
    </source>
</reference>
<organism evidence="5 6">
    <name type="scientific">Mizuhopecten yessoensis</name>
    <name type="common">Japanese scallop</name>
    <name type="synonym">Patinopecten yessoensis</name>
    <dbReference type="NCBI Taxonomy" id="6573"/>
    <lineage>
        <taxon>Eukaryota</taxon>
        <taxon>Metazoa</taxon>
        <taxon>Spiralia</taxon>
        <taxon>Lophotrochozoa</taxon>
        <taxon>Mollusca</taxon>
        <taxon>Bivalvia</taxon>
        <taxon>Autobranchia</taxon>
        <taxon>Pteriomorphia</taxon>
        <taxon>Pectinida</taxon>
        <taxon>Pectinoidea</taxon>
        <taxon>Pectinidae</taxon>
        <taxon>Mizuhopecten</taxon>
    </lineage>
</organism>
<keyword evidence="1" id="KW-0677">Repeat</keyword>
<dbReference type="AlphaFoldDB" id="A0A210QK96"/>